<dbReference type="Pfam" id="PF00657">
    <property type="entry name" value="Lipase_GDSL"/>
    <property type="match status" value="1"/>
</dbReference>
<organism evidence="3 4">
    <name type="scientific">Nepenthes gracilis</name>
    <name type="common">Slender pitcher plant</name>
    <dbReference type="NCBI Taxonomy" id="150966"/>
    <lineage>
        <taxon>Eukaryota</taxon>
        <taxon>Viridiplantae</taxon>
        <taxon>Streptophyta</taxon>
        <taxon>Embryophyta</taxon>
        <taxon>Tracheophyta</taxon>
        <taxon>Spermatophyta</taxon>
        <taxon>Magnoliopsida</taxon>
        <taxon>eudicotyledons</taxon>
        <taxon>Gunneridae</taxon>
        <taxon>Pentapetalae</taxon>
        <taxon>Caryophyllales</taxon>
        <taxon>Nepenthaceae</taxon>
        <taxon>Nepenthes</taxon>
    </lineage>
</organism>
<accession>A0AAD3XJ85</accession>
<keyword evidence="4" id="KW-1185">Reference proteome</keyword>
<dbReference type="Gene3D" id="3.40.50.1110">
    <property type="entry name" value="SGNH hydrolase"/>
    <property type="match status" value="2"/>
</dbReference>
<sequence length="312" mass="33997">MHKMNHTIRSGCRFPSQTIMKSPNTSSSSTTRIITAAAIAILAQLFACLYLSSSNAYALSLKDLKPPAVIVFGDSIVDAGNNNYLPTVGKCNFPPYGRDFEGGKPTGRYSNGKVASDLIVEELGIKELLPPYLDPTLQLNDLLTGVNFASGGSGYDPISAQLAELYGQGARRIGVTNVPPLGCLPSQRTLAGGPQRSCVEEYNQAATLFNSKLYSEIQSLNRMLPGLKIAYLDIYNPLLDLINNPSQSGFEITNKGCCGTGNIEASVLCNRYEPSTCTDDKKYIFWDSFHPTEKTYKIVVNQVINKSFNSFF</sequence>
<reference evidence="3" key="1">
    <citation type="submission" date="2023-05" db="EMBL/GenBank/DDBJ databases">
        <title>Nepenthes gracilis genome sequencing.</title>
        <authorList>
            <person name="Fukushima K."/>
        </authorList>
    </citation>
    <scope>NUCLEOTIDE SEQUENCE</scope>
    <source>
        <strain evidence="3">SING2019-196</strain>
    </source>
</reference>
<dbReference type="Proteomes" id="UP001279734">
    <property type="component" value="Unassembled WGS sequence"/>
</dbReference>
<dbReference type="PANTHER" id="PTHR45642">
    <property type="entry name" value="GDSL ESTERASE/LIPASE EXL3"/>
    <property type="match status" value="1"/>
</dbReference>
<evidence type="ECO:0000313" key="4">
    <source>
        <dbReference type="Proteomes" id="UP001279734"/>
    </source>
</evidence>
<dbReference type="AlphaFoldDB" id="A0AAD3XJ85"/>
<dbReference type="InterPro" id="IPR050592">
    <property type="entry name" value="GDSL_lipolytic_enzyme"/>
</dbReference>
<dbReference type="InterPro" id="IPR008265">
    <property type="entry name" value="Lipase_GDSL_AS"/>
</dbReference>
<name>A0AAD3XJ85_NEPGR</name>
<protein>
    <recommendedName>
        <fullName evidence="5">GDSL esterase/lipase EXL3</fullName>
    </recommendedName>
</protein>
<dbReference type="PANTHER" id="PTHR45642:SF135">
    <property type="entry name" value="GDSL ESTERASE_LIPASE EXL2"/>
    <property type="match status" value="1"/>
</dbReference>
<dbReference type="InterPro" id="IPR035669">
    <property type="entry name" value="SGNH_plant_lipase-like"/>
</dbReference>
<comment type="similarity">
    <text evidence="1">Belongs to the 'GDSL' lipolytic enzyme family.</text>
</comment>
<comment type="caution">
    <text evidence="3">The sequence shown here is derived from an EMBL/GenBank/DDBJ whole genome shotgun (WGS) entry which is preliminary data.</text>
</comment>
<dbReference type="PROSITE" id="PS01098">
    <property type="entry name" value="LIPASE_GDSL_SER"/>
    <property type="match status" value="1"/>
</dbReference>
<dbReference type="EMBL" id="BSYO01000006">
    <property type="protein sequence ID" value="GMH06568.1"/>
    <property type="molecule type" value="Genomic_DNA"/>
</dbReference>
<dbReference type="CDD" id="cd01837">
    <property type="entry name" value="SGNH_plant_lipase_like"/>
    <property type="match status" value="1"/>
</dbReference>
<feature type="region of interest" description="Disordered" evidence="2">
    <location>
        <begin position="1"/>
        <end position="26"/>
    </location>
</feature>
<dbReference type="GO" id="GO:0006629">
    <property type="term" value="P:lipid metabolic process"/>
    <property type="evidence" value="ECO:0007669"/>
    <property type="project" value="InterPro"/>
</dbReference>
<dbReference type="SUPFAM" id="SSF52266">
    <property type="entry name" value="SGNH hydrolase"/>
    <property type="match status" value="1"/>
</dbReference>
<evidence type="ECO:0000256" key="2">
    <source>
        <dbReference type="SAM" id="MobiDB-lite"/>
    </source>
</evidence>
<dbReference type="InterPro" id="IPR001087">
    <property type="entry name" value="GDSL"/>
</dbReference>
<feature type="compositionally biased region" description="Polar residues" evidence="2">
    <location>
        <begin position="15"/>
        <end position="24"/>
    </location>
</feature>
<evidence type="ECO:0008006" key="5">
    <source>
        <dbReference type="Google" id="ProtNLM"/>
    </source>
</evidence>
<evidence type="ECO:0000256" key="1">
    <source>
        <dbReference type="ARBA" id="ARBA00008668"/>
    </source>
</evidence>
<dbReference type="GO" id="GO:0016298">
    <property type="term" value="F:lipase activity"/>
    <property type="evidence" value="ECO:0007669"/>
    <property type="project" value="InterPro"/>
</dbReference>
<dbReference type="InterPro" id="IPR036514">
    <property type="entry name" value="SGNH_hydro_sf"/>
</dbReference>
<evidence type="ECO:0000313" key="3">
    <source>
        <dbReference type="EMBL" id="GMH06568.1"/>
    </source>
</evidence>
<dbReference type="GO" id="GO:0005576">
    <property type="term" value="C:extracellular region"/>
    <property type="evidence" value="ECO:0007669"/>
    <property type="project" value="TreeGrafter"/>
</dbReference>
<gene>
    <name evidence="3" type="ORF">Nepgr_008408</name>
</gene>
<proteinExistence type="inferred from homology"/>